<keyword evidence="2" id="KW-1185">Reference proteome</keyword>
<dbReference type="EMBL" id="BONJ01000001">
    <property type="protein sequence ID" value="GIG11690.1"/>
    <property type="molecule type" value="Genomic_DNA"/>
</dbReference>
<protein>
    <submittedName>
        <fullName evidence="1">Uncharacterized protein</fullName>
    </submittedName>
</protein>
<dbReference type="AlphaFoldDB" id="A0A8J3L394"/>
<evidence type="ECO:0000313" key="2">
    <source>
        <dbReference type="Proteomes" id="UP000660339"/>
    </source>
</evidence>
<proteinExistence type="predicted"/>
<evidence type="ECO:0000313" key="1">
    <source>
        <dbReference type="EMBL" id="GIG11690.1"/>
    </source>
</evidence>
<dbReference type="Proteomes" id="UP000660339">
    <property type="component" value="Unassembled WGS sequence"/>
</dbReference>
<accession>A0A8J3L394</accession>
<organism evidence="1 2">
    <name type="scientific">Catellatospora methionotrophica</name>
    <dbReference type="NCBI Taxonomy" id="121620"/>
    <lineage>
        <taxon>Bacteria</taxon>
        <taxon>Bacillati</taxon>
        <taxon>Actinomycetota</taxon>
        <taxon>Actinomycetes</taxon>
        <taxon>Micromonosporales</taxon>
        <taxon>Micromonosporaceae</taxon>
        <taxon>Catellatospora</taxon>
    </lineage>
</organism>
<comment type="caution">
    <text evidence="1">The sequence shown here is derived from an EMBL/GenBank/DDBJ whole genome shotgun (WGS) entry which is preliminary data.</text>
</comment>
<name>A0A8J3L394_9ACTN</name>
<reference evidence="1" key="1">
    <citation type="submission" date="2021-01" db="EMBL/GenBank/DDBJ databases">
        <title>Whole genome shotgun sequence of Catellatospora methionotrophica NBRC 14553.</title>
        <authorList>
            <person name="Komaki H."/>
            <person name="Tamura T."/>
        </authorList>
    </citation>
    <scope>NUCLEOTIDE SEQUENCE</scope>
    <source>
        <strain evidence="1">NBRC 14553</strain>
    </source>
</reference>
<sequence>MVPFRLVITGSTMVSWSIANALAWRSWVRVQAMATLQGSSRPQAHIRPPVGRCWDMSAAAAAICLRAACASWASLFTAPFLGGMGVGKLRCVAQSRRHCE</sequence>
<gene>
    <name evidence="1" type="ORF">Cme02nite_00220</name>
</gene>